<keyword evidence="4" id="KW-1185">Reference proteome</keyword>
<accession>A0AAV2H482</accession>
<dbReference type="GO" id="GO:0005975">
    <property type="term" value="P:carbohydrate metabolic process"/>
    <property type="evidence" value="ECO:0007669"/>
    <property type="project" value="InterPro"/>
</dbReference>
<dbReference type="PANTHER" id="PTHR11177">
    <property type="entry name" value="CHITINASE"/>
    <property type="match status" value="1"/>
</dbReference>
<dbReference type="InterPro" id="IPR017853">
    <property type="entry name" value="GH"/>
</dbReference>
<dbReference type="InterPro" id="IPR050314">
    <property type="entry name" value="Glycosyl_Hydrlase_18"/>
</dbReference>
<protein>
    <recommendedName>
        <fullName evidence="2">GH18 domain-containing protein</fullName>
    </recommendedName>
</protein>
<dbReference type="GO" id="GO:0008061">
    <property type="term" value="F:chitin binding"/>
    <property type="evidence" value="ECO:0007669"/>
    <property type="project" value="InterPro"/>
</dbReference>
<dbReference type="PANTHER" id="PTHR11177:SF317">
    <property type="entry name" value="CHITINASE 12-RELATED"/>
    <property type="match status" value="1"/>
</dbReference>
<dbReference type="SUPFAM" id="SSF54556">
    <property type="entry name" value="Chitinase insertion domain"/>
    <property type="match status" value="1"/>
</dbReference>
<dbReference type="Gene3D" id="3.20.20.80">
    <property type="entry name" value="Glycosidases"/>
    <property type="match status" value="1"/>
</dbReference>
<proteinExistence type="predicted"/>
<dbReference type="EMBL" id="CAXITT010000033">
    <property type="protein sequence ID" value="CAL1528481.1"/>
    <property type="molecule type" value="Genomic_DNA"/>
</dbReference>
<evidence type="ECO:0000313" key="4">
    <source>
        <dbReference type="Proteomes" id="UP001497497"/>
    </source>
</evidence>
<dbReference type="Gene3D" id="3.10.50.10">
    <property type="match status" value="1"/>
</dbReference>
<name>A0AAV2H482_LYMST</name>
<evidence type="ECO:0000256" key="1">
    <source>
        <dbReference type="SAM" id="SignalP"/>
    </source>
</evidence>
<dbReference type="SUPFAM" id="SSF51445">
    <property type="entry name" value="(Trans)glycosidases"/>
    <property type="match status" value="1"/>
</dbReference>
<sequence length="378" mass="43421">MLYLVLFSLIISSGAEAKNSCKRIVCLVHNLDVPKDFIAKHIPTDYCTHIIYQYAKIEGNNLKNMFSYELFNGRKKGLYAKFNGLKRTNSHLKTLLRVTAPWGKTEPFHKMADTKENRREFIDAAIAFLKKHQFDGLDVDWRYPTTNGGSEKDKPNFSAFLKEAFEEFQKNSVNSGLPRLLLSATVHPYLLHFYDVHELARYTDMVNVIGFYLRGPWDAEMDHHSPLHDWFGMAKSMENWVANGMPADKLNLGISFNGLYAHVESKTNHSRLGKIVNVERPLYTPYSSGVLPFREICNLTSDQNFLHIDATLKAPYFFRDGLWLGYDDKSSVYEKGKYAMEHGHGVWVQTLQWDDYDGTMCEMGKYPLLTSVYSGCAM</sequence>
<dbReference type="Proteomes" id="UP001497497">
    <property type="component" value="Unassembled WGS sequence"/>
</dbReference>
<comment type="caution">
    <text evidence="3">The sequence shown here is derived from an EMBL/GenBank/DDBJ whole genome shotgun (WGS) entry which is preliminary data.</text>
</comment>
<reference evidence="3 4" key="1">
    <citation type="submission" date="2024-04" db="EMBL/GenBank/DDBJ databases">
        <authorList>
            <consortium name="Genoscope - CEA"/>
            <person name="William W."/>
        </authorList>
    </citation>
    <scope>NUCLEOTIDE SEQUENCE [LARGE SCALE GENOMIC DNA]</scope>
</reference>
<dbReference type="GO" id="GO:0004568">
    <property type="term" value="F:chitinase activity"/>
    <property type="evidence" value="ECO:0007669"/>
    <property type="project" value="TreeGrafter"/>
</dbReference>
<organism evidence="3 4">
    <name type="scientific">Lymnaea stagnalis</name>
    <name type="common">Great pond snail</name>
    <name type="synonym">Helix stagnalis</name>
    <dbReference type="NCBI Taxonomy" id="6523"/>
    <lineage>
        <taxon>Eukaryota</taxon>
        <taxon>Metazoa</taxon>
        <taxon>Spiralia</taxon>
        <taxon>Lophotrochozoa</taxon>
        <taxon>Mollusca</taxon>
        <taxon>Gastropoda</taxon>
        <taxon>Heterobranchia</taxon>
        <taxon>Euthyneura</taxon>
        <taxon>Panpulmonata</taxon>
        <taxon>Hygrophila</taxon>
        <taxon>Lymnaeoidea</taxon>
        <taxon>Lymnaeidae</taxon>
        <taxon>Lymnaea</taxon>
    </lineage>
</organism>
<feature type="chain" id="PRO_5043875479" description="GH18 domain-containing protein" evidence="1">
    <location>
        <begin position="18"/>
        <end position="378"/>
    </location>
</feature>
<evidence type="ECO:0000313" key="3">
    <source>
        <dbReference type="EMBL" id="CAL1528481.1"/>
    </source>
</evidence>
<dbReference type="GO" id="GO:0005576">
    <property type="term" value="C:extracellular region"/>
    <property type="evidence" value="ECO:0007669"/>
    <property type="project" value="TreeGrafter"/>
</dbReference>
<feature type="signal peptide" evidence="1">
    <location>
        <begin position="1"/>
        <end position="17"/>
    </location>
</feature>
<gene>
    <name evidence="3" type="ORF">GSLYS_00002651001</name>
</gene>
<dbReference type="InterPro" id="IPR029070">
    <property type="entry name" value="Chitinase_insertion_sf"/>
</dbReference>
<feature type="domain" description="GH18" evidence="2">
    <location>
        <begin position="22"/>
        <end position="378"/>
    </location>
</feature>
<dbReference type="PROSITE" id="PS51910">
    <property type="entry name" value="GH18_2"/>
    <property type="match status" value="1"/>
</dbReference>
<dbReference type="AlphaFoldDB" id="A0AAV2H482"/>
<dbReference type="Pfam" id="PF00704">
    <property type="entry name" value="Glyco_hydro_18"/>
    <property type="match status" value="1"/>
</dbReference>
<dbReference type="SMART" id="SM00636">
    <property type="entry name" value="Glyco_18"/>
    <property type="match status" value="1"/>
</dbReference>
<evidence type="ECO:0000259" key="2">
    <source>
        <dbReference type="PROSITE" id="PS51910"/>
    </source>
</evidence>
<dbReference type="InterPro" id="IPR011583">
    <property type="entry name" value="Chitinase_II/V-like_cat"/>
</dbReference>
<dbReference type="InterPro" id="IPR001223">
    <property type="entry name" value="Glyco_hydro18_cat"/>
</dbReference>
<keyword evidence="1" id="KW-0732">Signal</keyword>
<dbReference type="GO" id="GO:0006032">
    <property type="term" value="P:chitin catabolic process"/>
    <property type="evidence" value="ECO:0007669"/>
    <property type="project" value="TreeGrafter"/>
</dbReference>